<dbReference type="PANTHER" id="PTHR10340">
    <property type="entry name" value="SPHINGOMYELIN PHOSPHODIESTERASE"/>
    <property type="match status" value="1"/>
</dbReference>
<evidence type="ECO:0000259" key="4">
    <source>
        <dbReference type="Pfam" id="PF00149"/>
    </source>
</evidence>
<evidence type="ECO:0000256" key="1">
    <source>
        <dbReference type="ARBA" id="ARBA00022801"/>
    </source>
</evidence>
<protein>
    <submittedName>
        <fullName evidence="5">Sphingomyelin phosphodiesterase</fullName>
    </submittedName>
</protein>
<dbReference type="CDD" id="cd00842">
    <property type="entry name" value="MPP_ASMase"/>
    <property type="match status" value="1"/>
</dbReference>
<dbReference type="InParanoid" id="A0A165ESK5"/>
<dbReference type="InterPro" id="IPR004843">
    <property type="entry name" value="Calcineurin-like_PHP"/>
</dbReference>
<dbReference type="STRING" id="1314785.A0A165ESK5"/>
<keyword evidence="3" id="KW-0732">Signal</keyword>
<evidence type="ECO:0000256" key="2">
    <source>
        <dbReference type="ARBA" id="ARBA00023180"/>
    </source>
</evidence>
<proteinExistence type="predicted"/>
<gene>
    <name evidence="5" type="ORF">LAESUDRAFT_100840</name>
</gene>
<reference evidence="5 6" key="1">
    <citation type="journal article" date="2016" name="Mol. Biol. Evol.">
        <title>Comparative Genomics of Early-Diverging Mushroom-Forming Fungi Provides Insights into the Origins of Lignocellulose Decay Capabilities.</title>
        <authorList>
            <person name="Nagy L.G."/>
            <person name="Riley R."/>
            <person name="Tritt A."/>
            <person name="Adam C."/>
            <person name="Daum C."/>
            <person name="Floudas D."/>
            <person name="Sun H."/>
            <person name="Yadav J.S."/>
            <person name="Pangilinan J."/>
            <person name="Larsson K.H."/>
            <person name="Matsuura K."/>
            <person name="Barry K."/>
            <person name="Labutti K."/>
            <person name="Kuo R."/>
            <person name="Ohm R.A."/>
            <person name="Bhattacharya S.S."/>
            <person name="Shirouzu T."/>
            <person name="Yoshinaga Y."/>
            <person name="Martin F.M."/>
            <person name="Grigoriev I.V."/>
            <person name="Hibbett D.S."/>
        </authorList>
    </citation>
    <scope>NUCLEOTIDE SEQUENCE [LARGE SCALE GENOMIC DNA]</scope>
    <source>
        <strain evidence="5 6">93-53</strain>
    </source>
</reference>
<keyword evidence="2" id="KW-0325">Glycoprotein</keyword>
<keyword evidence="1" id="KW-0378">Hydrolase</keyword>
<dbReference type="PANTHER" id="PTHR10340:SF27">
    <property type="entry name" value="ACL091CP"/>
    <property type="match status" value="1"/>
</dbReference>
<dbReference type="EMBL" id="KV427618">
    <property type="protein sequence ID" value="KZT07671.1"/>
    <property type="molecule type" value="Genomic_DNA"/>
</dbReference>
<dbReference type="InterPro" id="IPR029052">
    <property type="entry name" value="Metallo-depent_PP-like"/>
</dbReference>
<dbReference type="AlphaFoldDB" id="A0A165ESK5"/>
<name>A0A165ESK5_9APHY</name>
<dbReference type="Proteomes" id="UP000076871">
    <property type="component" value="Unassembled WGS sequence"/>
</dbReference>
<dbReference type="Pfam" id="PF00149">
    <property type="entry name" value="Metallophos"/>
    <property type="match status" value="1"/>
</dbReference>
<evidence type="ECO:0000256" key="3">
    <source>
        <dbReference type="SAM" id="SignalP"/>
    </source>
</evidence>
<keyword evidence="6" id="KW-1185">Reference proteome</keyword>
<dbReference type="GO" id="GO:0005615">
    <property type="term" value="C:extracellular space"/>
    <property type="evidence" value="ECO:0007669"/>
    <property type="project" value="TreeGrafter"/>
</dbReference>
<dbReference type="GO" id="GO:0008081">
    <property type="term" value="F:phosphoric diester hydrolase activity"/>
    <property type="evidence" value="ECO:0007669"/>
    <property type="project" value="TreeGrafter"/>
</dbReference>
<dbReference type="RefSeq" id="XP_040765411.1">
    <property type="nucleotide sequence ID" value="XM_040901152.1"/>
</dbReference>
<evidence type="ECO:0000313" key="5">
    <source>
        <dbReference type="EMBL" id="KZT07671.1"/>
    </source>
</evidence>
<dbReference type="InterPro" id="IPR041805">
    <property type="entry name" value="ASMase/PPN1_MPP"/>
</dbReference>
<sequence>MSHMRHAAVIAGVVAALLARGGLCQTSSVSTAIAGYGPSAYTVPGPFPTSLYQSYYNDPTATSAEPQPVISDPVTSEIYPYWLTDPESIPQNDTSEPQPLPPIASPTQLLDLAWSQILTITTNPAFGNDSCARCQAALQVGQFLALTAPEQVSVLAVQLCEYFGYSTDAGCEAEFGMSGVGPTIAQVAAYADMAGYDGQLICANFASLCSIPSTSALNLTGWFAKPKPSPLPPPRQATGERLKVLHLSDLHIDPRYLIGSEANCSQGLCCRAGAYNEDSVNQTLAPAPRYGSFVCDAPYTLIVAALQAIPILTATEQDGFNFTLYTGDLVSHDPMNELSRQYTVYTETVLYDLIKRLINTGPVYAVLGNHDTYQTAQNSPYDFVPELAGQFDWDYDHLADLWELEGWISAETAQQARTNYAAYSVQRGDGLRIITLNTDFCTQNVYNYVNSSFSDNSGMIRFLTDELQDAEDAGERAWIMGHIPSGWDASDPLQNPTNLCDVDRYSPHVIAGIFFGHTHEDMLNIFYTNDATNMSVETAQTVAWIGPSVTPITNYNSGFRVYEVDSGVRTLYRLCCSVDRFGILQTFEVLDSYTWYSDVNAYPELDAQTAFGPTFQFEYSARETYGANITGWGPNDPLNATWWQLVTEAMEIDSSLVETFNTYQTKSSARGTACTGSCIPEKICSIRSGSASLFIQNCASL</sequence>
<dbReference type="OrthoDB" id="282973at2759"/>
<dbReference type="Gene3D" id="3.60.21.10">
    <property type="match status" value="1"/>
</dbReference>
<dbReference type="GeneID" id="63818184"/>
<dbReference type="SUPFAM" id="SSF56300">
    <property type="entry name" value="Metallo-dependent phosphatases"/>
    <property type="match status" value="1"/>
</dbReference>
<feature type="chain" id="PRO_5007857362" evidence="3">
    <location>
        <begin position="25"/>
        <end position="701"/>
    </location>
</feature>
<accession>A0A165ESK5</accession>
<feature type="signal peptide" evidence="3">
    <location>
        <begin position="1"/>
        <end position="24"/>
    </location>
</feature>
<organism evidence="5 6">
    <name type="scientific">Laetiporus sulphureus 93-53</name>
    <dbReference type="NCBI Taxonomy" id="1314785"/>
    <lineage>
        <taxon>Eukaryota</taxon>
        <taxon>Fungi</taxon>
        <taxon>Dikarya</taxon>
        <taxon>Basidiomycota</taxon>
        <taxon>Agaricomycotina</taxon>
        <taxon>Agaricomycetes</taxon>
        <taxon>Polyporales</taxon>
        <taxon>Laetiporus</taxon>
    </lineage>
</organism>
<evidence type="ECO:0000313" key="6">
    <source>
        <dbReference type="Proteomes" id="UP000076871"/>
    </source>
</evidence>
<feature type="domain" description="Calcineurin-like phosphoesterase" evidence="4">
    <location>
        <begin position="242"/>
        <end position="520"/>
    </location>
</feature>